<dbReference type="GO" id="GO:0016787">
    <property type="term" value="F:hydrolase activity"/>
    <property type="evidence" value="ECO:0007669"/>
    <property type="project" value="InterPro"/>
</dbReference>
<proteinExistence type="predicted"/>
<dbReference type="InterPro" id="IPR032465">
    <property type="entry name" value="ACMSD"/>
</dbReference>
<dbReference type="GO" id="GO:0019748">
    <property type="term" value="P:secondary metabolic process"/>
    <property type="evidence" value="ECO:0007669"/>
    <property type="project" value="TreeGrafter"/>
</dbReference>
<dbReference type="RefSeq" id="WP_142056293.1">
    <property type="nucleotide sequence ID" value="NZ_VFPA01000002.1"/>
</dbReference>
<dbReference type="Gene3D" id="3.20.20.140">
    <property type="entry name" value="Metal-dependent hydrolases"/>
    <property type="match status" value="1"/>
</dbReference>
<dbReference type="SUPFAM" id="SSF51556">
    <property type="entry name" value="Metallo-dependent hydrolases"/>
    <property type="match status" value="1"/>
</dbReference>
<dbReference type="GO" id="GO:0005737">
    <property type="term" value="C:cytoplasm"/>
    <property type="evidence" value="ECO:0007669"/>
    <property type="project" value="TreeGrafter"/>
</dbReference>
<dbReference type="GO" id="GO:0016831">
    <property type="term" value="F:carboxy-lyase activity"/>
    <property type="evidence" value="ECO:0007669"/>
    <property type="project" value="InterPro"/>
</dbReference>
<dbReference type="OrthoDB" id="149172at2"/>
<dbReference type="AlphaFoldDB" id="A0A543DRC4"/>
<keyword evidence="4" id="KW-1185">Reference proteome</keyword>
<dbReference type="Proteomes" id="UP000315677">
    <property type="component" value="Unassembled WGS sequence"/>
</dbReference>
<dbReference type="PANTHER" id="PTHR21240">
    <property type="entry name" value="2-AMINO-3-CARBOXYLMUCONATE-6-SEMIALDEHYDE DECARBOXYLASE"/>
    <property type="match status" value="1"/>
</dbReference>
<dbReference type="PANTHER" id="PTHR21240:SF28">
    <property type="entry name" value="ISO-OROTATE DECARBOXYLASE (EUROFUNG)"/>
    <property type="match status" value="1"/>
</dbReference>
<accession>A0A543DRC4</accession>
<dbReference type="InterPro" id="IPR006680">
    <property type="entry name" value="Amidohydro-rel"/>
</dbReference>
<evidence type="ECO:0000313" key="4">
    <source>
        <dbReference type="Proteomes" id="UP000315677"/>
    </source>
</evidence>
<evidence type="ECO:0000259" key="2">
    <source>
        <dbReference type="Pfam" id="PF04909"/>
    </source>
</evidence>
<sequence length="350" mass="37939">MSDRERVIDVHGHYTTYPPQVAEWRSRQVRAFENGEPLPDPEDLVVTDDELVESVTTHQLAGMDARGIDVTLFSPRASRMAHHVGDMEVSTAWARVCNTLVARICALFPDRFQPVAMLPQTPGASPASVLPELERSVREHGIVGVNLNPDPSGGAWSGPPLGDRAWYPLYEALVAQDLPAMIHVSASANPALQTTGDWYLGADTTAFVQLMCSDVLTDFPGLRLVIPHGGGAAAFHWGRFRGMAQDQGLPPLEEHLLGGLLLDTCVYHQAGIDLLFGVVPTENILFGSEAVGAVRGVDPRTGHHFDDTRRYVDAAGLGPAERALVYEGNARRTYPRLDRALGGGRTATAR</sequence>
<dbReference type="InterPro" id="IPR032466">
    <property type="entry name" value="Metal_Hydrolase"/>
</dbReference>
<comment type="caution">
    <text evidence="3">The sequence shown here is derived from an EMBL/GenBank/DDBJ whole genome shotgun (WGS) entry which is preliminary data.</text>
</comment>
<evidence type="ECO:0000313" key="3">
    <source>
        <dbReference type="EMBL" id="TQM11872.1"/>
    </source>
</evidence>
<gene>
    <name evidence="3" type="ORF">FB558_4445</name>
</gene>
<name>A0A543DRC4_9PSEU</name>
<dbReference type="Pfam" id="PF04909">
    <property type="entry name" value="Amidohydro_2"/>
    <property type="match status" value="1"/>
</dbReference>
<reference evidence="3 4" key="1">
    <citation type="submission" date="2019-06" db="EMBL/GenBank/DDBJ databases">
        <title>Sequencing the genomes of 1000 actinobacteria strains.</title>
        <authorList>
            <person name="Klenk H.-P."/>
        </authorList>
    </citation>
    <scope>NUCLEOTIDE SEQUENCE [LARGE SCALE GENOMIC DNA]</scope>
    <source>
        <strain evidence="3 4">DSM 45301</strain>
    </source>
</reference>
<keyword evidence="1" id="KW-0456">Lyase</keyword>
<evidence type="ECO:0000256" key="1">
    <source>
        <dbReference type="ARBA" id="ARBA00023239"/>
    </source>
</evidence>
<dbReference type="EMBL" id="VFPA01000002">
    <property type="protein sequence ID" value="TQM11872.1"/>
    <property type="molecule type" value="Genomic_DNA"/>
</dbReference>
<protein>
    <submittedName>
        <fullName evidence="3">4-oxalmesaconate hydratase</fullName>
    </submittedName>
</protein>
<organism evidence="3 4">
    <name type="scientific">Pseudonocardia kunmingensis</name>
    <dbReference type="NCBI Taxonomy" id="630975"/>
    <lineage>
        <taxon>Bacteria</taxon>
        <taxon>Bacillati</taxon>
        <taxon>Actinomycetota</taxon>
        <taxon>Actinomycetes</taxon>
        <taxon>Pseudonocardiales</taxon>
        <taxon>Pseudonocardiaceae</taxon>
        <taxon>Pseudonocardia</taxon>
    </lineage>
</organism>
<feature type="domain" description="Amidohydrolase-related" evidence="2">
    <location>
        <begin position="8"/>
        <end position="335"/>
    </location>
</feature>